<evidence type="ECO:0000313" key="4">
    <source>
        <dbReference type="Proteomes" id="UP001301958"/>
    </source>
</evidence>
<feature type="domain" description="HD" evidence="2">
    <location>
        <begin position="69"/>
        <end position="163"/>
    </location>
</feature>
<evidence type="ECO:0000256" key="1">
    <source>
        <dbReference type="SAM" id="SignalP"/>
    </source>
</evidence>
<dbReference type="SUPFAM" id="SSF109604">
    <property type="entry name" value="HD-domain/PDEase-like"/>
    <property type="match status" value="1"/>
</dbReference>
<accession>A0AAN7BHN4</accession>
<protein>
    <recommendedName>
        <fullName evidence="2">HD domain-containing protein</fullName>
    </recommendedName>
</protein>
<dbReference type="Gene3D" id="1.10.3210.10">
    <property type="entry name" value="Hypothetical protein af1432"/>
    <property type="match status" value="1"/>
</dbReference>
<evidence type="ECO:0000313" key="3">
    <source>
        <dbReference type="EMBL" id="KAK4223420.1"/>
    </source>
</evidence>
<gene>
    <name evidence="3" type="ORF">QBC38DRAFT_487716</name>
</gene>
<keyword evidence="1" id="KW-0732">Signal</keyword>
<proteinExistence type="predicted"/>
<keyword evidence="4" id="KW-1185">Reference proteome</keyword>
<feature type="chain" id="PRO_5042906150" description="HD domain-containing protein" evidence="1">
    <location>
        <begin position="18"/>
        <end position="255"/>
    </location>
</feature>
<dbReference type="EMBL" id="MU865427">
    <property type="protein sequence ID" value="KAK4223420.1"/>
    <property type="molecule type" value="Genomic_DNA"/>
</dbReference>
<feature type="signal peptide" evidence="1">
    <location>
        <begin position="1"/>
        <end position="17"/>
    </location>
</feature>
<comment type="caution">
    <text evidence="3">The sequence shown here is derived from an EMBL/GenBank/DDBJ whole genome shotgun (WGS) entry which is preliminary data.</text>
</comment>
<dbReference type="Proteomes" id="UP001301958">
    <property type="component" value="Unassembled WGS sequence"/>
</dbReference>
<name>A0AAN7BHN4_9PEZI</name>
<dbReference type="InterPro" id="IPR006674">
    <property type="entry name" value="HD_domain"/>
</dbReference>
<reference evidence="3" key="2">
    <citation type="submission" date="2023-05" db="EMBL/GenBank/DDBJ databases">
        <authorList>
            <consortium name="Lawrence Berkeley National Laboratory"/>
            <person name="Steindorff A."/>
            <person name="Hensen N."/>
            <person name="Bonometti L."/>
            <person name="Westerberg I."/>
            <person name="Brannstrom I.O."/>
            <person name="Guillou S."/>
            <person name="Cros-Aarteil S."/>
            <person name="Calhoun S."/>
            <person name="Haridas S."/>
            <person name="Kuo A."/>
            <person name="Mondo S."/>
            <person name="Pangilinan J."/>
            <person name="Riley R."/>
            <person name="Labutti K."/>
            <person name="Andreopoulos B."/>
            <person name="Lipzen A."/>
            <person name="Chen C."/>
            <person name="Yanf M."/>
            <person name="Daum C."/>
            <person name="Ng V."/>
            <person name="Clum A."/>
            <person name="Ohm R."/>
            <person name="Martin F."/>
            <person name="Silar P."/>
            <person name="Natvig D."/>
            <person name="Lalanne C."/>
            <person name="Gautier V."/>
            <person name="Ament-Velasquez S.L."/>
            <person name="Kruys A."/>
            <person name="Hutchinson M.I."/>
            <person name="Powell A.J."/>
            <person name="Barry K."/>
            <person name="Miller A.N."/>
            <person name="Grigoriev I.V."/>
            <person name="Debuchy R."/>
            <person name="Gladieux P."/>
            <person name="Thoren M.H."/>
            <person name="Johannesson H."/>
        </authorList>
    </citation>
    <scope>NUCLEOTIDE SEQUENCE</scope>
    <source>
        <strain evidence="3">CBS 990.96</strain>
    </source>
</reference>
<reference evidence="3" key="1">
    <citation type="journal article" date="2023" name="Mol. Phylogenet. Evol.">
        <title>Genome-scale phylogeny and comparative genomics of the fungal order Sordariales.</title>
        <authorList>
            <person name="Hensen N."/>
            <person name="Bonometti L."/>
            <person name="Westerberg I."/>
            <person name="Brannstrom I.O."/>
            <person name="Guillou S."/>
            <person name="Cros-Aarteil S."/>
            <person name="Calhoun S."/>
            <person name="Haridas S."/>
            <person name="Kuo A."/>
            <person name="Mondo S."/>
            <person name="Pangilinan J."/>
            <person name="Riley R."/>
            <person name="LaButti K."/>
            <person name="Andreopoulos B."/>
            <person name="Lipzen A."/>
            <person name="Chen C."/>
            <person name="Yan M."/>
            <person name="Daum C."/>
            <person name="Ng V."/>
            <person name="Clum A."/>
            <person name="Steindorff A."/>
            <person name="Ohm R.A."/>
            <person name="Martin F."/>
            <person name="Silar P."/>
            <person name="Natvig D.O."/>
            <person name="Lalanne C."/>
            <person name="Gautier V."/>
            <person name="Ament-Velasquez S.L."/>
            <person name="Kruys A."/>
            <person name="Hutchinson M.I."/>
            <person name="Powell A.J."/>
            <person name="Barry K."/>
            <person name="Miller A.N."/>
            <person name="Grigoriev I.V."/>
            <person name="Debuchy R."/>
            <person name="Gladieux P."/>
            <person name="Hiltunen Thoren M."/>
            <person name="Johannesson H."/>
        </authorList>
    </citation>
    <scope>NUCLEOTIDE SEQUENCE</scope>
    <source>
        <strain evidence="3">CBS 990.96</strain>
    </source>
</reference>
<evidence type="ECO:0000259" key="2">
    <source>
        <dbReference type="Pfam" id="PF01966"/>
    </source>
</evidence>
<dbReference type="PANTHER" id="PTHR35569:SF1">
    <property type="entry name" value="CYANAMIDE HYDRATASE DDI2-RELATED"/>
    <property type="match status" value="1"/>
</dbReference>
<sequence>MHLNLLPLLVMLHITSSAHVHIHAHANTAGPRPNHPVKTIASIKVIDTPLVRAAQDLAHTHNDEHAYKHVMRSWLFGVLLISHNETLRRTIDLEVHAVAALLHDLGWDKSPTSPFVSPDRRFEVDGAIASRNFIRSHPHGSRWEERRVQLVWDAIALHTEPRIAWFKEPDVEVVQKGIGMDFSGPGFGVTRQEYDAVLREFPTRGFRDNLNGTMIWLCQTKPQSTYETFIQPWGDRYVAGYEAQQTIDGIFRNFP</sequence>
<dbReference type="Pfam" id="PF01966">
    <property type="entry name" value="HD"/>
    <property type="match status" value="1"/>
</dbReference>
<dbReference type="AlphaFoldDB" id="A0AAN7BHN4"/>
<dbReference type="PANTHER" id="PTHR35569">
    <property type="entry name" value="CYANAMIDE HYDRATASE DDI2-RELATED"/>
    <property type="match status" value="1"/>
</dbReference>
<organism evidence="3 4">
    <name type="scientific">Podospora fimiseda</name>
    <dbReference type="NCBI Taxonomy" id="252190"/>
    <lineage>
        <taxon>Eukaryota</taxon>
        <taxon>Fungi</taxon>
        <taxon>Dikarya</taxon>
        <taxon>Ascomycota</taxon>
        <taxon>Pezizomycotina</taxon>
        <taxon>Sordariomycetes</taxon>
        <taxon>Sordariomycetidae</taxon>
        <taxon>Sordariales</taxon>
        <taxon>Podosporaceae</taxon>
        <taxon>Podospora</taxon>
    </lineage>
</organism>